<sequence length="281" mass="31051">MEQKKVIKFGPTRQAFESYVPMIKEEVLGYLASEPSLQNAALAMDVSNGHFQIHAERLSNARKYEVSCLLGSPSCSMTGSWFPPCEPCIEQALTSGVAQKECDPDISWNLHAACTRTALPFKLRHSTLEEKPAHGETAQLIVCKFLDFWILRLGLKLRRDCSKSRFDESSERPCVCIYPPTPSCTKPLAPSKCLALAKLSLGARRRPRLATSSSDLAGSVFDAEKKSRLSTVPKYLSAVWSDQTLSGKSTALDWIKAVACQRQTMPLSFRDQCSLPLFAGS</sequence>
<name>A0A2S7YAY6_BEABA</name>
<dbReference type="EMBL" id="JRHA01000004">
    <property type="protein sequence ID" value="PQK13338.1"/>
    <property type="molecule type" value="Genomic_DNA"/>
</dbReference>
<dbReference type="AlphaFoldDB" id="A0A2S7YAY6"/>
<comment type="caution">
    <text evidence="1">The sequence shown here is derived from an EMBL/GenBank/DDBJ whole genome shotgun (WGS) entry which is preliminary data.</text>
</comment>
<gene>
    <name evidence="1" type="ORF">BB8028_0004g02690</name>
</gene>
<dbReference type="Proteomes" id="UP000237441">
    <property type="component" value="Unassembled WGS sequence"/>
</dbReference>
<organism evidence="1 2">
    <name type="scientific">Beauveria bassiana</name>
    <name type="common">White muscardine disease fungus</name>
    <name type="synonym">Tritirachium shiotae</name>
    <dbReference type="NCBI Taxonomy" id="176275"/>
    <lineage>
        <taxon>Eukaryota</taxon>
        <taxon>Fungi</taxon>
        <taxon>Dikarya</taxon>
        <taxon>Ascomycota</taxon>
        <taxon>Pezizomycotina</taxon>
        <taxon>Sordariomycetes</taxon>
        <taxon>Hypocreomycetidae</taxon>
        <taxon>Hypocreales</taxon>
        <taxon>Cordycipitaceae</taxon>
        <taxon>Beauveria</taxon>
    </lineage>
</organism>
<evidence type="ECO:0000313" key="2">
    <source>
        <dbReference type="Proteomes" id="UP000237441"/>
    </source>
</evidence>
<reference evidence="1 2" key="1">
    <citation type="submission" date="2016-07" db="EMBL/GenBank/DDBJ databases">
        <title>Comparative genomics of the entomopathogenic fungus Beauveria bassiana.</title>
        <authorList>
            <person name="Valero Jimenez C.A."/>
            <person name="Zwaan B.J."/>
            <person name="Van Kan J.A."/>
            <person name="Takken W."/>
            <person name="Debets A.J."/>
            <person name="Schoustra S.E."/>
            <person name="Koenraadt C.J."/>
        </authorList>
    </citation>
    <scope>NUCLEOTIDE SEQUENCE [LARGE SCALE GENOMIC DNA]</scope>
    <source>
        <strain evidence="1 2">ARSEF 8028</strain>
    </source>
</reference>
<protein>
    <submittedName>
        <fullName evidence="1">Uncharacterized protein</fullName>
    </submittedName>
</protein>
<accession>A0A2S7YAY6</accession>
<proteinExistence type="predicted"/>
<evidence type="ECO:0000313" key="1">
    <source>
        <dbReference type="EMBL" id="PQK13338.1"/>
    </source>
</evidence>